<protein>
    <submittedName>
        <fullName evidence="2">Secreted protein</fullName>
    </submittedName>
</protein>
<organism evidence="2 3">
    <name type="scientific">Xanthomonas campestris pv. campestris (strain B100)</name>
    <dbReference type="NCBI Taxonomy" id="509169"/>
    <lineage>
        <taxon>Bacteria</taxon>
        <taxon>Pseudomonadati</taxon>
        <taxon>Pseudomonadota</taxon>
        <taxon>Gammaproteobacteria</taxon>
        <taxon>Lysobacterales</taxon>
        <taxon>Lysobacteraceae</taxon>
        <taxon>Xanthomonas</taxon>
    </lineage>
</organism>
<feature type="compositionally biased region" description="Low complexity" evidence="1">
    <location>
        <begin position="188"/>
        <end position="208"/>
    </location>
</feature>
<sequence>MRQAVQGVLSTGMPFRITSLARTRVTSARGASLCGIAVLFAGSRAHRYAAPMPRLLLPLLLLFCLCPATRGQAQEIRRCVSPEGQTMFTDRRCEDVGAVNRLPPATRAQGNEGLYRYGCPRRLSELVSLLQLAVDSRDVNRLSSLYLWSGQSDAAANQVLSRLEAIVQRPLLEIAPMYPQSDPPAWETDATASAAAPASGPDGGAVDAPLPPPATRPRPWGLRLEQALASGTPARSVLRLRRQYNCFWVTF</sequence>
<evidence type="ECO:0000313" key="3">
    <source>
        <dbReference type="Proteomes" id="UP000001188"/>
    </source>
</evidence>
<dbReference type="HOGENOM" id="CLU_1314982_0_0_6"/>
<dbReference type="AlphaFoldDB" id="B0RV91"/>
<dbReference type="EMBL" id="AM920689">
    <property type="protein sequence ID" value="CAP52982.1"/>
    <property type="molecule type" value="Genomic_DNA"/>
</dbReference>
<gene>
    <name evidence="2" type="ORF">XCCB100_3617</name>
</gene>
<accession>B0RV91</accession>
<evidence type="ECO:0000313" key="2">
    <source>
        <dbReference type="EMBL" id="CAP52982.1"/>
    </source>
</evidence>
<dbReference type="KEGG" id="xca:xcc-b100_3617"/>
<proteinExistence type="predicted"/>
<evidence type="ECO:0000256" key="1">
    <source>
        <dbReference type="SAM" id="MobiDB-lite"/>
    </source>
</evidence>
<feature type="region of interest" description="Disordered" evidence="1">
    <location>
        <begin position="178"/>
        <end position="219"/>
    </location>
</feature>
<name>B0RV91_XANCB</name>
<reference evidence="2 3" key="1">
    <citation type="journal article" date="2008" name="J. Biotechnol.">
        <title>The genome of Xanthomonas campestris pv. campestris B100 and its use for the reconstruction of metabolic pathways involved in xanthan biosynthesis.</title>
        <authorList>
            <person name="Vorholter F.J."/>
            <person name="Schneiker S."/>
            <person name="Goesmann A."/>
            <person name="Krause L."/>
            <person name="Bekel T."/>
            <person name="Kaiser O."/>
            <person name="Linke B."/>
            <person name="Patschkowski T."/>
            <person name="Ruckert C."/>
            <person name="Schmid J."/>
            <person name="Sidhu V.K."/>
            <person name="Sieber V."/>
            <person name="Tauch A."/>
            <person name="Watt S.A."/>
            <person name="Weisshaar B."/>
            <person name="Becker A."/>
            <person name="Niehaus K."/>
            <person name="Puhler A."/>
        </authorList>
    </citation>
    <scope>NUCLEOTIDE SEQUENCE [LARGE SCALE GENOMIC DNA]</scope>
    <source>
        <strain evidence="2 3">B100</strain>
    </source>
</reference>
<dbReference type="Proteomes" id="UP000001188">
    <property type="component" value="Chromosome"/>
</dbReference>